<dbReference type="PATRIC" id="fig|455434.6.peg.987"/>
<dbReference type="KEGG" id="tpp:TPASS_1000"/>
<dbReference type="EMBL" id="CP000805">
    <property type="protein sequence ID" value="ACD71416.1"/>
    <property type="molecule type" value="Genomic_DNA"/>
</dbReference>
<sequence length="223" mass="25429">MQAGDTLPFYSNADYQPHRRKGVCSAAHRADVQRGETMMREDVRMHVLRRRISFHYRVDPLKGDSFENNWANNSCDTMQLQDKAGRVLYGAMVQTVANYCFGRMAPGSGVAHGESVAPGAFVVRCFVPARAFHGRIHAITRTWDMDGEWIDREAMQISTEGYQTGRWLIHDRWSEKLGRDTNYAWSAGCFVLSSEDLRRMNEVLDRWGVSCGQEMAGILEELE</sequence>
<dbReference type="GeneID" id="93876747"/>
<accession>A0A0H3BKI5</accession>
<dbReference type="AlphaFoldDB" id="A0A0H3BKI5"/>
<organism evidence="1 2">
    <name type="scientific">Treponema pallidum subsp. pallidum (strain SS14)</name>
    <dbReference type="NCBI Taxonomy" id="455434"/>
    <lineage>
        <taxon>Bacteria</taxon>
        <taxon>Pseudomonadati</taxon>
        <taxon>Spirochaetota</taxon>
        <taxon>Spirochaetia</taxon>
        <taxon>Spirochaetales</taxon>
        <taxon>Treponemataceae</taxon>
        <taxon>Treponema</taxon>
    </lineage>
</organism>
<evidence type="ECO:0000313" key="2">
    <source>
        <dbReference type="Proteomes" id="UP000001202"/>
    </source>
</evidence>
<gene>
    <name evidence="1" type="ordered locus">TPASS_1000</name>
</gene>
<evidence type="ECO:0000313" key="1">
    <source>
        <dbReference type="EMBL" id="ACD71416.1"/>
    </source>
</evidence>
<dbReference type="RefSeq" id="WP_010882444.1">
    <property type="nucleotide sequence ID" value="NC_010741.1"/>
</dbReference>
<reference evidence="1 2" key="1">
    <citation type="journal article" date="2008" name="BMC Microbiol.">
        <title>Complete genome sequence of Treponema pallidum ssp. pallidum strain SS14 determined with oligonucleotide arrays.</title>
        <authorList>
            <person name="Matejkova P."/>
            <person name="Strouhal M."/>
            <person name="Smajs D."/>
            <person name="Norris S.J."/>
            <person name="Palzkill T."/>
            <person name="Petrosino J.F."/>
            <person name="Sodergren E."/>
            <person name="Norton J.E."/>
            <person name="Singh J."/>
            <person name="Richmond T.A."/>
            <person name="Molla M.N."/>
            <person name="Albert T.J."/>
            <person name="Weinstock G.M."/>
        </authorList>
    </citation>
    <scope>NUCLEOTIDE SEQUENCE [LARGE SCALE GENOMIC DNA]</scope>
    <source>
        <strain evidence="1 2">SS14</strain>
    </source>
</reference>
<dbReference type="Proteomes" id="UP000001202">
    <property type="component" value="Chromosome"/>
</dbReference>
<name>A0A0H3BKI5_TREPS</name>
<proteinExistence type="predicted"/>
<protein>
    <submittedName>
        <fullName evidence="1">Uncharacterized protein</fullName>
    </submittedName>
</protein>